<accession>A0A6J5YDH2</accession>
<organism evidence="4">
    <name type="scientific">freshwater metagenome</name>
    <dbReference type="NCBI Taxonomy" id="449393"/>
    <lineage>
        <taxon>unclassified sequences</taxon>
        <taxon>metagenomes</taxon>
        <taxon>ecological metagenomes</taxon>
    </lineage>
</organism>
<evidence type="ECO:0000313" key="4">
    <source>
        <dbReference type="EMBL" id="CAB4323475.1"/>
    </source>
</evidence>
<evidence type="ECO:0000256" key="2">
    <source>
        <dbReference type="ARBA" id="ARBA00023098"/>
    </source>
</evidence>
<dbReference type="SUPFAM" id="SSF52096">
    <property type="entry name" value="ClpP/crotonase"/>
    <property type="match status" value="1"/>
</dbReference>
<dbReference type="PANTHER" id="PTHR11941">
    <property type="entry name" value="ENOYL-COA HYDRATASE-RELATED"/>
    <property type="match status" value="1"/>
</dbReference>
<dbReference type="PROSITE" id="PS00166">
    <property type="entry name" value="ENOYL_COA_HYDRATASE"/>
    <property type="match status" value="1"/>
</dbReference>
<dbReference type="FunFam" id="1.10.12.10:FF:000001">
    <property type="entry name" value="Probable enoyl-CoA hydratase, mitochondrial"/>
    <property type="match status" value="1"/>
</dbReference>
<name>A0A6J5YDH2_9ZZZZ</name>
<dbReference type="Gene3D" id="3.90.226.10">
    <property type="entry name" value="2-enoyl-CoA Hydratase, Chain A, domain 1"/>
    <property type="match status" value="1"/>
</dbReference>
<dbReference type="FunFam" id="3.90.226.10:FF:000009">
    <property type="entry name" value="Carnitinyl-CoA dehydratase"/>
    <property type="match status" value="1"/>
</dbReference>
<evidence type="ECO:0000256" key="1">
    <source>
        <dbReference type="ARBA" id="ARBA00005254"/>
    </source>
</evidence>
<comment type="similarity">
    <text evidence="1">Belongs to the enoyl-CoA hydratase/isomerase family.</text>
</comment>
<dbReference type="InterPro" id="IPR029045">
    <property type="entry name" value="ClpP/crotonase-like_dom_sf"/>
</dbReference>
<dbReference type="InterPro" id="IPR018376">
    <property type="entry name" value="Enoyl-CoA_hyd/isom_CS"/>
</dbReference>
<sequence length="258" mass="26325">MTDTLVELERGADGVAVITLCNGKVNSLSKAVLTQLLVIAEQLTIDPPGAVIVTGSERIFAAGADISEFAGPDEARQIGALFVAALNAVAAIPRMVVAAVAGPALGGGCELALACDMRLAADSARFGQPEILLGIIPGGGGTQRLPRLVGPARAKDMILTGRQVAAEEALSIGLVDEVVPRDSLMTRARELAAELARGPVLAQALAKAAIDDGLQVTLAEGLALEQAAFVEVFGTDDARLGVASFLEHGPGKATFTGR</sequence>
<dbReference type="GO" id="GO:0006635">
    <property type="term" value="P:fatty acid beta-oxidation"/>
    <property type="evidence" value="ECO:0007669"/>
    <property type="project" value="TreeGrafter"/>
</dbReference>
<dbReference type="PANTHER" id="PTHR11941:SF169">
    <property type="entry name" value="(7AS)-7A-METHYL-1,5-DIOXO-2,3,5,6,7,7A-HEXAHYDRO-1H-INDENE-CARBOXYL-COA HYDROLASE"/>
    <property type="match status" value="1"/>
</dbReference>
<dbReference type="Pfam" id="PF00378">
    <property type="entry name" value="ECH_1"/>
    <property type="match status" value="1"/>
</dbReference>
<gene>
    <name evidence="4" type="ORF">UFOPK1392_01230</name>
</gene>
<keyword evidence="3" id="KW-0456">Lyase</keyword>
<evidence type="ECO:0000256" key="3">
    <source>
        <dbReference type="ARBA" id="ARBA00023239"/>
    </source>
</evidence>
<reference evidence="4" key="1">
    <citation type="submission" date="2020-05" db="EMBL/GenBank/DDBJ databases">
        <authorList>
            <person name="Chiriac C."/>
            <person name="Salcher M."/>
            <person name="Ghai R."/>
            <person name="Kavagutti S V."/>
        </authorList>
    </citation>
    <scope>NUCLEOTIDE SEQUENCE</scope>
</reference>
<dbReference type="InterPro" id="IPR001753">
    <property type="entry name" value="Enoyl-CoA_hydra/iso"/>
</dbReference>
<proteinExistence type="inferred from homology"/>
<keyword evidence="2" id="KW-0443">Lipid metabolism</keyword>
<dbReference type="InterPro" id="IPR014748">
    <property type="entry name" value="Enoyl-CoA_hydra_C"/>
</dbReference>
<dbReference type="AlphaFoldDB" id="A0A6J5YDH2"/>
<dbReference type="CDD" id="cd06558">
    <property type="entry name" value="crotonase-like"/>
    <property type="match status" value="1"/>
</dbReference>
<dbReference type="Gene3D" id="1.10.12.10">
    <property type="entry name" value="Lyase 2-enoyl-coa Hydratase, Chain A, domain 2"/>
    <property type="match status" value="1"/>
</dbReference>
<protein>
    <submittedName>
        <fullName evidence="4">Unannotated protein</fullName>
    </submittedName>
</protein>
<dbReference type="GO" id="GO:0016836">
    <property type="term" value="F:hydro-lyase activity"/>
    <property type="evidence" value="ECO:0007669"/>
    <property type="project" value="UniProtKB-ARBA"/>
</dbReference>
<dbReference type="EMBL" id="CAEMXZ010000047">
    <property type="protein sequence ID" value="CAB4323475.1"/>
    <property type="molecule type" value="Genomic_DNA"/>
</dbReference>